<feature type="non-terminal residue" evidence="1">
    <location>
        <position position="1"/>
    </location>
</feature>
<organism evidence="2">
    <name type="scientific">Serpula lacrymans var. lacrymans (strain S7.3)</name>
    <name type="common">Dry rot fungus</name>
    <dbReference type="NCBI Taxonomy" id="936435"/>
    <lineage>
        <taxon>Eukaryota</taxon>
        <taxon>Fungi</taxon>
        <taxon>Dikarya</taxon>
        <taxon>Basidiomycota</taxon>
        <taxon>Agaricomycotina</taxon>
        <taxon>Agaricomycetes</taxon>
        <taxon>Agaricomycetidae</taxon>
        <taxon>Boletales</taxon>
        <taxon>Coniophorineae</taxon>
        <taxon>Serpulaceae</taxon>
        <taxon>Serpula</taxon>
    </lineage>
</organism>
<dbReference type="HOGENOM" id="CLU_001324_10_1_1"/>
<sequence length="69" mass="7877">FTDYKVQGRTLHEVIVDLARCFSLQSACVMLSHVKELADVIILQVFPKSKVTGQLAHNFRSKFQRLSDL</sequence>
<reference evidence="2" key="1">
    <citation type="journal article" date="2011" name="Science">
        <title>The plant cell wall-decomposing machinery underlies the functional diversity of forest fungi.</title>
        <authorList>
            <person name="Eastwood D.C."/>
            <person name="Floudas D."/>
            <person name="Binder M."/>
            <person name="Majcherczyk A."/>
            <person name="Schneider P."/>
            <person name="Aerts A."/>
            <person name="Asiegbu F.O."/>
            <person name="Baker S.E."/>
            <person name="Barry K."/>
            <person name="Bendiksby M."/>
            <person name="Blumentritt M."/>
            <person name="Coutinho P.M."/>
            <person name="Cullen D."/>
            <person name="de Vries R.P."/>
            <person name="Gathman A."/>
            <person name="Goodell B."/>
            <person name="Henrissat B."/>
            <person name="Ihrmark K."/>
            <person name="Kauserud H."/>
            <person name="Kohler A."/>
            <person name="LaButti K."/>
            <person name="Lapidus A."/>
            <person name="Lavin J.L."/>
            <person name="Lee Y.-H."/>
            <person name="Lindquist E."/>
            <person name="Lilly W."/>
            <person name="Lucas S."/>
            <person name="Morin E."/>
            <person name="Murat C."/>
            <person name="Oguiza J.A."/>
            <person name="Park J."/>
            <person name="Pisabarro A.G."/>
            <person name="Riley R."/>
            <person name="Rosling A."/>
            <person name="Salamov A."/>
            <person name="Schmidt O."/>
            <person name="Schmutz J."/>
            <person name="Skrede I."/>
            <person name="Stenlid J."/>
            <person name="Wiebenga A."/>
            <person name="Xie X."/>
            <person name="Kuees U."/>
            <person name="Hibbett D.S."/>
            <person name="Hoffmeister D."/>
            <person name="Hoegberg N."/>
            <person name="Martin F."/>
            <person name="Grigoriev I.V."/>
            <person name="Watkinson S.C."/>
        </authorList>
    </citation>
    <scope>NUCLEOTIDE SEQUENCE [LARGE SCALE GENOMIC DNA]</scope>
    <source>
        <strain evidence="2">strain S7.3</strain>
    </source>
</reference>
<evidence type="ECO:0000313" key="2">
    <source>
        <dbReference type="Proteomes" id="UP000008063"/>
    </source>
</evidence>
<accession>F8PG84</accession>
<feature type="non-terminal residue" evidence="1">
    <location>
        <position position="69"/>
    </location>
</feature>
<dbReference type="OrthoDB" id="432234at2759"/>
<dbReference type="Proteomes" id="UP000008063">
    <property type="component" value="Unassembled WGS sequence"/>
</dbReference>
<dbReference type="EMBL" id="GL945474">
    <property type="protein sequence ID" value="EGO04331.1"/>
    <property type="molecule type" value="Genomic_DNA"/>
</dbReference>
<keyword evidence="2" id="KW-1185">Reference proteome</keyword>
<proteinExistence type="predicted"/>
<dbReference type="AlphaFoldDB" id="F8PG84"/>
<dbReference type="InParanoid" id="F8PG84"/>
<name>F8PG84_SERL3</name>
<gene>
    <name evidence="1" type="ORF">SERLA73DRAFT_38714</name>
</gene>
<protein>
    <submittedName>
        <fullName evidence="1">Uncharacterized protein</fullName>
    </submittedName>
</protein>
<evidence type="ECO:0000313" key="1">
    <source>
        <dbReference type="EMBL" id="EGO04331.1"/>
    </source>
</evidence>